<dbReference type="Gene3D" id="3.40.50.1110">
    <property type="entry name" value="SGNH hydrolase"/>
    <property type="match status" value="1"/>
</dbReference>
<dbReference type="PANTHER" id="PTHR22835">
    <property type="entry name" value="ZINC FINGER FYVE DOMAIN CONTAINING PROTEIN"/>
    <property type="match status" value="1"/>
</dbReference>
<sequence length="109" mass="11726">MPSNSPYGATYFNHPAGRLSNGRLIIDFIGFTADKNEILKACCASNAPYNVDVKKPCGTAGTMVCSDPSKQINWDGVHFTEAAYRMIAKGLVEGPFANPSLETPPFKIA</sequence>
<evidence type="ECO:0000313" key="2">
    <source>
        <dbReference type="EMBL" id="GAU39531.1"/>
    </source>
</evidence>
<dbReference type="PANTHER" id="PTHR22835:SF577">
    <property type="entry name" value="GDSL-LIKE LIPASE_ACYLHYDROLASE SUPERFAMILY PROTEIN"/>
    <property type="match status" value="1"/>
</dbReference>
<dbReference type="Proteomes" id="UP000242715">
    <property type="component" value="Unassembled WGS sequence"/>
</dbReference>
<evidence type="ECO:0000256" key="1">
    <source>
        <dbReference type="ARBA" id="ARBA00008668"/>
    </source>
</evidence>
<name>A0A2Z6N7A0_TRISU</name>
<dbReference type="OrthoDB" id="1600564at2759"/>
<protein>
    <recommendedName>
        <fullName evidence="4">GDSL esterase/lipase</fullName>
    </recommendedName>
</protein>
<dbReference type="AlphaFoldDB" id="A0A2Z6N7A0"/>
<evidence type="ECO:0008006" key="4">
    <source>
        <dbReference type="Google" id="ProtNLM"/>
    </source>
</evidence>
<dbReference type="EMBL" id="DF973766">
    <property type="protein sequence ID" value="GAU39531.1"/>
    <property type="molecule type" value="Genomic_DNA"/>
</dbReference>
<dbReference type="InterPro" id="IPR036514">
    <property type="entry name" value="SGNH_hydro_sf"/>
</dbReference>
<accession>A0A2Z6N7A0</accession>
<keyword evidence="3" id="KW-1185">Reference proteome</keyword>
<proteinExistence type="inferred from homology"/>
<gene>
    <name evidence="2" type="ORF">TSUD_223010</name>
</gene>
<organism evidence="2 3">
    <name type="scientific">Trifolium subterraneum</name>
    <name type="common">Subterranean clover</name>
    <dbReference type="NCBI Taxonomy" id="3900"/>
    <lineage>
        <taxon>Eukaryota</taxon>
        <taxon>Viridiplantae</taxon>
        <taxon>Streptophyta</taxon>
        <taxon>Embryophyta</taxon>
        <taxon>Tracheophyta</taxon>
        <taxon>Spermatophyta</taxon>
        <taxon>Magnoliopsida</taxon>
        <taxon>eudicotyledons</taxon>
        <taxon>Gunneridae</taxon>
        <taxon>Pentapetalae</taxon>
        <taxon>rosids</taxon>
        <taxon>fabids</taxon>
        <taxon>Fabales</taxon>
        <taxon>Fabaceae</taxon>
        <taxon>Papilionoideae</taxon>
        <taxon>50 kb inversion clade</taxon>
        <taxon>NPAAA clade</taxon>
        <taxon>Hologalegina</taxon>
        <taxon>IRL clade</taxon>
        <taxon>Trifolieae</taxon>
        <taxon>Trifolium</taxon>
    </lineage>
</organism>
<comment type="similarity">
    <text evidence="1">Belongs to the 'GDSL' lipolytic enzyme family.</text>
</comment>
<reference evidence="3" key="1">
    <citation type="journal article" date="2017" name="Front. Plant Sci.">
        <title>Climate Clever Clovers: New Paradigm to Reduce the Environmental Footprint of Ruminants by Breeding Low Methanogenic Forages Utilizing Haplotype Variation.</title>
        <authorList>
            <person name="Kaur P."/>
            <person name="Appels R."/>
            <person name="Bayer P.E."/>
            <person name="Keeble-Gagnere G."/>
            <person name="Wang J."/>
            <person name="Hirakawa H."/>
            <person name="Shirasawa K."/>
            <person name="Vercoe P."/>
            <person name="Stefanova K."/>
            <person name="Durmic Z."/>
            <person name="Nichols P."/>
            <person name="Revell C."/>
            <person name="Isobe S.N."/>
            <person name="Edwards D."/>
            <person name="Erskine W."/>
        </authorList>
    </citation>
    <scope>NUCLEOTIDE SEQUENCE [LARGE SCALE GENOMIC DNA]</scope>
    <source>
        <strain evidence="3">cv. Daliak</strain>
    </source>
</reference>
<evidence type="ECO:0000313" key="3">
    <source>
        <dbReference type="Proteomes" id="UP000242715"/>
    </source>
</evidence>